<proteinExistence type="predicted"/>
<evidence type="ECO:0000256" key="1">
    <source>
        <dbReference type="ARBA" id="ARBA00022723"/>
    </source>
</evidence>
<sequence length="641" mass="70269">MDEGHGQPAHIPNTSQCQYPPHHSPSSSAFTSQSRDAHHYDPVHNTESWHGNANNPPSRPGPPYAGTISTPQWTMPAAYSWQGFGEAHSGSQGPDIAYQQPPGFAGTIHSPWGEPRGFEPHSASFGYIPGMYSDGPSNGPNAAARSSLTASLQSQVYPMRRHPTTGPLPDDYIRQAARTRNDAVRALDAQLRAEAIEAADLPTNSLQISGSYDYHHSLDNSRSRRHDNHDWDSEDDDDLDPDTDVYSTNPYRAGIMFNGDMDEERRMAAARGAAMAARKSVPSKAFIASLEKLDPMKDLKEGDRTCMICYNEFGIQNPDGIIEEPIRLPKCKHVFGDKCIKKWFEDSDSCPYCRDKLPSEHVHRKHPVYEHLYAATHPRRVHMAAAASAQVQAQSARIRAAGYLSRASEGMAFETGPSRDYSRHLLEEYHYLMRGSGVPDGWSSYSPPNRSRESENRRRQARGRASGGRPTSVGSARLVASGPPNHQVAPMRAHLQNITPNTLNSIPTTAPRRSITPGLSRQHSTGSAPTVVTPPRSRLSEASSPSSEEASPPVAVGSGIATEDRHSPPGGTRPYRSWNTGSDPYESFITASEGHPPGRRPRGGMEPSDQAVPSDRSRDSDYLQRYGDFGSQALGGSRWSR</sequence>
<feature type="compositionally biased region" description="Low complexity" evidence="5">
    <location>
        <begin position="534"/>
        <end position="553"/>
    </location>
</feature>
<evidence type="ECO:0000256" key="3">
    <source>
        <dbReference type="ARBA" id="ARBA00022833"/>
    </source>
</evidence>
<keyword evidence="1" id="KW-0479">Metal-binding</keyword>
<dbReference type="GO" id="GO:0043161">
    <property type="term" value="P:proteasome-mediated ubiquitin-dependent protein catabolic process"/>
    <property type="evidence" value="ECO:0007669"/>
    <property type="project" value="TreeGrafter"/>
</dbReference>
<dbReference type="GO" id="GO:0008270">
    <property type="term" value="F:zinc ion binding"/>
    <property type="evidence" value="ECO:0007669"/>
    <property type="project" value="UniProtKB-KW"/>
</dbReference>
<evidence type="ECO:0000313" key="7">
    <source>
        <dbReference type="EMBL" id="KAG0651001.1"/>
    </source>
</evidence>
<evidence type="ECO:0000313" key="8">
    <source>
        <dbReference type="Proteomes" id="UP000785200"/>
    </source>
</evidence>
<feature type="region of interest" description="Disordered" evidence="5">
    <location>
        <begin position="219"/>
        <end position="245"/>
    </location>
</feature>
<feature type="region of interest" description="Disordered" evidence="5">
    <location>
        <begin position="440"/>
        <end position="488"/>
    </location>
</feature>
<comment type="caution">
    <text evidence="7">The sequence shown here is derived from an EMBL/GenBank/DDBJ whole genome shotgun (WGS) entry which is preliminary data.</text>
</comment>
<feature type="compositionally biased region" description="Basic and acidic residues" evidence="5">
    <location>
        <begin position="219"/>
        <end position="231"/>
    </location>
</feature>
<reference evidence="7" key="1">
    <citation type="submission" date="2019-07" db="EMBL/GenBank/DDBJ databases">
        <title>Hyphodiscus hymeniophilus genome sequencing and assembly.</title>
        <authorList>
            <person name="Kramer G."/>
            <person name="Nodwell J."/>
        </authorList>
    </citation>
    <scope>NUCLEOTIDE SEQUENCE</scope>
    <source>
        <strain evidence="7">ATCC 34498</strain>
    </source>
</reference>
<feature type="compositionally biased region" description="Basic and acidic residues" evidence="5">
    <location>
        <begin position="35"/>
        <end position="44"/>
    </location>
</feature>
<feature type="domain" description="RING-type" evidence="6">
    <location>
        <begin position="306"/>
        <end position="354"/>
    </location>
</feature>
<dbReference type="GO" id="GO:0044695">
    <property type="term" value="C:Dsc E3 ubiquitin ligase complex"/>
    <property type="evidence" value="ECO:0007669"/>
    <property type="project" value="TreeGrafter"/>
</dbReference>
<keyword evidence="2 4" id="KW-0863">Zinc-finger</keyword>
<dbReference type="PROSITE" id="PS50089">
    <property type="entry name" value="ZF_RING_2"/>
    <property type="match status" value="1"/>
</dbReference>
<dbReference type="PANTHER" id="PTHR22763:SF162">
    <property type="entry name" value="TRANSMEMBRANE E3 UBIQUITIN-PROTEIN LIGASE 1"/>
    <property type="match status" value="1"/>
</dbReference>
<dbReference type="PANTHER" id="PTHR22763">
    <property type="entry name" value="RING ZINC FINGER PROTEIN"/>
    <property type="match status" value="1"/>
</dbReference>
<dbReference type="SUPFAM" id="SSF57850">
    <property type="entry name" value="RING/U-box"/>
    <property type="match status" value="1"/>
</dbReference>
<dbReference type="Gene3D" id="3.30.40.10">
    <property type="entry name" value="Zinc/RING finger domain, C3HC4 (zinc finger)"/>
    <property type="match status" value="1"/>
</dbReference>
<evidence type="ECO:0000259" key="6">
    <source>
        <dbReference type="PROSITE" id="PS50089"/>
    </source>
</evidence>
<dbReference type="SMART" id="SM00184">
    <property type="entry name" value="RING"/>
    <property type="match status" value="1"/>
</dbReference>
<dbReference type="EMBL" id="VNKQ01000005">
    <property type="protein sequence ID" value="KAG0651001.1"/>
    <property type="molecule type" value="Genomic_DNA"/>
</dbReference>
<accession>A0A9P7AZB2</accession>
<organism evidence="7 8">
    <name type="scientific">Hyphodiscus hymeniophilus</name>
    <dbReference type="NCBI Taxonomy" id="353542"/>
    <lineage>
        <taxon>Eukaryota</taxon>
        <taxon>Fungi</taxon>
        <taxon>Dikarya</taxon>
        <taxon>Ascomycota</taxon>
        <taxon>Pezizomycotina</taxon>
        <taxon>Leotiomycetes</taxon>
        <taxon>Helotiales</taxon>
        <taxon>Hyphodiscaceae</taxon>
        <taxon>Hyphodiscus</taxon>
    </lineage>
</organism>
<keyword evidence="8" id="KW-1185">Reference proteome</keyword>
<dbReference type="Pfam" id="PF13639">
    <property type="entry name" value="zf-RING_2"/>
    <property type="match status" value="1"/>
</dbReference>
<dbReference type="GO" id="GO:0061630">
    <property type="term" value="F:ubiquitin protein ligase activity"/>
    <property type="evidence" value="ECO:0007669"/>
    <property type="project" value="TreeGrafter"/>
</dbReference>
<feature type="region of interest" description="Disordered" evidence="5">
    <location>
        <begin position="1"/>
        <end position="70"/>
    </location>
</feature>
<evidence type="ECO:0000256" key="2">
    <source>
        <dbReference type="ARBA" id="ARBA00022771"/>
    </source>
</evidence>
<dbReference type="AlphaFoldDB" id="A0A9P7AZB2"/>
<dbReference type="InterPro" id="IPR013083">
    <property type="entry name" value="Znf_RING/FYVE/PHD"/>
</dbReference>
<name>A0A9P7AZB2_9HELO</name>
<feature type="region of interest" description="Disordered" evidence="5">
    <location>
        <begin position="84"/>
        <end position="116"/>
    </location>
</feature>
<dbReference type="OrthoDB" id="8062037at2759"/>
<gene>
    <name evidence="7" type="ORF">D0Z07_2381</name>
</gene>
<dbReference type="InterPro" id="IPR050731">
    <property type="entry name" value="HRD1_E3_ubiq-ligases"/>
</dbReference>
<dbReference type="InterPro" id="IPR001841">
    <property type="entry name" value="Znf_RING"/>
</dbReference>
<evidence type="ECO:0000256" key="4">
    <source>
        <dbReference type="PROSITE-ProRule" id="PRU00175"/>
    </source>
</evidence>
<protein>
    <submittedName>
        <fullName evidence="7">RING finger</fullName>
    </submittedName>
</protein>
<feature type="compositionally biased region" description="Acidic residues" evidence="5">
    <location>
        <begin position="232"/>
        <end position="243"/>
    </location>
</feature>
<feature type="compositionally biased region" description="Polar residues" evidence="5">
    <location>
        <begin position="45"/>
        <end position="56"/>
    </location>
</feature>
<feature type="region of interest" description="Disordered" evidence="5">
    <location>
        <begin position="500"/>
        <end position="641"/>
    </location>
</feature>
<dbReference type="Proteomes" id="UP000785200">
    <property type="component" value="Unassembled WGS sequence"/>
</dbReference>
<dbReference type="GO" id="GO:0012505">
    <property type="term" value="C:endomembrane system"/>
    <property type="evidence" value="ECO:0007669"/>
    <property type="project" value="TreeGrafter"/>
</dbReference>
<evidence type="ECO:0000256" key="5">
    <source>
        <dbReference type="SAM" id="MobiDB-lite"/>
    </source>
</evidence>
<keyword evidence="3" id="KW-0862">Zinc</keyword>
<feature type="compositionally biased region" description="Polar residues" evidence="5">
    <location>
        <begin position="12"/>
        <end position="34"/>
    </location>
</feature>
<feature type="compositionally biased region" description="Polar residues" evidence="5">
    <location>
        <begin position="517"/>
        <end position="530"/>
    </location>
</feature>